<accession>A0A918FF76</accession>
<dbReference type="Pfam" id="PF25601">
    <property type="entry name" value="AAA_lid_14"/>
    <property type="match status" value="1"/>
</dbReference>
<reference evidence="7" key="2">
    <citation type="submission" date="2020-09" db="EMBL/GenBank/DDBJ databases">
        <authorList>
            <person name="Sun Q."/>
            <person name="Ohkuma M."/>
        </authorList>
    </citation>
    <scope>NUCLEOTIDE SEQUENCE</scope>
    <source>
        <strain evidence="7">JCM 4346</strain>
    </source>
</reference>
<protein>
    <submittedName>
        <fullName evidence="7">Siderophore-interacting protein</fullName>
    </submittedName>
</protein>
<proteinExistence type="predicted"/>
<dbReference type="InterPro" id="IPR009057">
    <property type="entry name" value="Homeodomain-like_sf"/>
</dbReference>
<gene>
    <name evidence="7" type="ORF">GCM10010251_57270</name>
</gene>
<feature type="compositionally biased region" description="Basic and acidic residues" evidence="5">
    <location>
        <begin position="524"/>
        <end position="541"/>
    </location>
</feature>
<dbReference type="EMBL" id="BMSX01000014">
    <property type="protein sequence ID" value="GGR33524.1"/>
    <property type="molecule type" value="Genomic_DNA"/>
</dbReference>
<keyword evidence="2" id="KW-0067">ATP-binding</keyword>
<evidence type="ECO:0000313" key="7">
    <source>
        <dbReference type="EMBL" id="GGR33524.1"/>
    </source>
</evidence>
<keyword evidence="3" id="KW-0805">Transcription regulation</keyword>
<dbReference type="SUPFAM" id="SSF52540">
    <property type="entry name" value="P-loop containing nucleoside triphosphate hydrolases"/>
    <property type="match status" value="1"/>
</dbReference>
<dbReference type="Gene3D" id="1.10.10.60">
    <property type="entry name" value="Homeodomain-like"/>
    <property type="match status" value="1"/>
</dbReference>
<dbReference type="GO" id="GO:0043565">
    <property type="term" value="F:sequence-specific DNA binding"/>
    <property type="evidence" value="ECO:0007669"/>
    <property type="project" value="InterPro"/>
</dbReference>
<dbReference type="Pfam" id="PF02954">
    <property type="entry name" value="HTH_8"/>
    <property type="match status" value="1"/>
</dbReference>
<dbReference type="Gene3D" id="3.30.450.40">
    <property type="match status" value="1"/>
</dbReference>
<dbReference type="GO" id="GO:0006355">
    <property type="term" value="P:regulation of DNA-templated transcription"/>
    <property type="evidence" value="ECO:0007669"/>
    <property type="project" value="InterPro"/>
</dbReference>
<dbReference type="InterPro" id="IPR002078">
    <property type="entry name" value="Sigma_54_int"/>
</dbReference>
<dbReference type="InterPro" id="IPR058031">
    <property type="entry name" value="AAA_lid_NorR"/>
</dbReference>
<dbReference type="PRINTS" id="PR01590">
    <property type="entry name" value="HTHFIS"/>
</dbReference>
<evidence type="ECO:0000256" key="3">
    <source>
        <dbReference type="ARBA" id="ARBA00023015"/>
    </source>
</evidence>
<organism evidence="7 8">
    <name type="scientific">Streptomyces aurantiogriseus</name>
    <dbReference type="NCBI Taxonomy" id="66870"/>
    <lineage>
        <taxon>Bacteria</taxon>
        <taxon>Bacillati</taxon>
        <taxon>Actinomycetota</taxon>
        <taxon>Actinomycetes</taxon>
        <taxon>Kitasatosporales</taxon>
        <taxon>Streptomycetaceae</taxon>
        <taxon>Streptomyces</taxon>
    </lineage>
</organism>
<dbReference type="AlphaFoldDB" id="A0A918FF76"/>
<dbReference type="InterPro" id="IPR002197">
    <property type="entry name" value="HTH_Fis"/>
</dbReference>
<dbReference type="InterPro" id="IPR029016">
    <property type="entry name" value="GAF-like_dom_sf"/>
</dbReference>
<dbReference type="SUPFAM" id="SSF46689">
    <property type="entry name" value="Homeodomain-like"/>
    <property type="match status" value="1"/>
</dbReference>
<evidence type="ECO:0000313" key="8">
    <source>
        <dbReference type="Proteomes" id="UP000658320"/>
    </source>
</evidence>
<dbReference type="RefSeq" id="WP_229911200.1">
    <property type="nucleotide sequence ID" value="NZ_BMSX01000014.1"/>
</dbReference>
<feature type="compositionally biased region" description="Low complexity" evidence="5">
    <location>
        <begin position="275"/>
        <end position="291"/>
    </location>
</feature>
<keyword evidence="4" id="KW-0804">Transcription</keyword>
<evidence type="ECO:0000256" key="5">
    <source>
        <dbReference type="SAM" id="MobiDB-lite"/>
    </source>
</evidence>
<dbReference type="Proteomes" id="UP000658320">
    <property type="component" value="Unassembled WGS sequence"/>
</dbReference>
<keyword evidence="8" id="KW-1185">Reference proteome</keyword>
<feature type="region of interest" description="Disordered" evidence="5">
    <location>
        <begin position="524"/>
        <end position="550"/>
    </location>
</feature>
<sequence length="594" mass="62878">MTTAERPSVRPPLAALRRARELFLQGQQLPDGIPEEVVAGWKRARFFGVRHDVRDPVPDARRPSAQPADSPLLAAARPVLERIAPALDTGQAALLLTDERLRVLWITGSVPDHPRSDLSEQLVGHNSAALARHTGRRAEVHGPEHFLDSWQDLSAVSVPIRAPETGQTLGTVTVTSRLCAECAPHPGAPLAEAAAIAVEAELLARSRAAERVLLDAYLRAVGERGRAVVALDGRNRLVSEAAGQLLSPEGLEALERSTVALLRGSAGRGPHTTTGPSDGSGAAAGPAPSASYRIRLPDGTGSTATVTPVPHEGSVVGAVAVLEQVGHTAVTPAARPDVGLAGRSVPWRHAVGRARELTRSSEPLLLVGERGTGKTSLARELVAGSLVLDAAEGEPPADFGGLLNGRPLLLRHVERLAQPGTAALNSLLTAHPGVPLLVTYTPGTPPGPCLQRLLDTLAARSVTLPALRDRPEDIRELLTALAPRPSAGQPPLTWTLDALRALEQHPWPGNVTELTHLVRALAERRRTTGPVRRSELPDPVREGPAPRPLSPMEHAERAAILDALRRHGGNKARTAAALGIARATLYRKLRGYRG</sequence>
<dbReference type="PANTHER" id="PTHR32071">
    <property type="entry name" value="TRANSCRIPTIONAL REGULATORY PROTEIN"/>
    <property type="match status" value="1"/>
</dbReference>
<evidence type="ECO:0000256" key="1">
    <source>
        <dbReference type="ARBA" id="ARBA00022741"/>
    </source>
</evidence>
<dbReference type="Gene3D" id="1.10.8.60">
    <property type="match status" value="1"/>
</dbReference>
<feature type="domain" description="Sigma-54 factor interaction" evidence="6">
    <location>
        <begin position="406"/>
        <end position="523"/>
    </location>
</feature>
<evidence type="ECO:0000259" key="6">
    <source>
        <dbReference type="PROSITE" id="PS50045"/>
    </source>
</evidence>
<dbReference type="Gene3D" id="3.40.50.300">
    <property type="entry name" value="P-loop containing nucleotide triphosphate hydrolases"/>
    <property type="match status" value="1"/>
</dbReference>
<dbReference type="GO" id="GO:0005524">
    <property type="term" value="F:ATP binding"/>
    <property type="evidence" value="ECO:0007669"/>
    <property type="project" value="UniProtKB-KW"/>
</dbReference>
<evidence type="ECO:0000256" key="4">
    <source>
        <dbReference type="ARBA" id="ARBA00023163"/>
    </source>
</evidence>
<keyword evidence="1" id="KW-0547">Nucleotide-binding</keyword>
<dbReference type="PROSITE" id="PS50045">
    <property type="entry name" value="SIGMA54_INTERACT_4"/>
    <property type="match status" value="1"/>
</dbReference>
<dbReference type="InterPro" id="IPR027417">
    <property type="entry name" value="P-loop_NTPase"/>
</dbReference>
<reference evidence="7" key="1">
    <citation type="journal article" date="2014" name="Int. J. Syst. Evol. Microbiol.">
        <title>Complete genome sequence of Corynebacterium casei LMG S-19264T (=DSM 44701T), isolated from a smear-ripened cheese.</title>
        <authorList>
            <consortium name="US DOE Joint Genome Institute (JGI-PGF)"/>
            <person name="Walter F."/>
            <person name="Albersmeier A."/>
            <person name="Kalinowski J."/>
            <person name="Ruckert C."/>
        </authorList>
    </citation>
    <scope>NUCLEOTIDE SEQUENCE</scope>
    <source>
        <strain evidence="7">JCM 4346</strain>
    </source>
</reference>
<comment type="caution">
    <text evidence="7">The sequence shown here is derived from an EMBL/GenBank/DDBJ whole genome shotgun (WGS) entry which is preliminary data.</text>
</comment>
<evidence type="ECO:0000256" key="2">
    <source>
        <dbReference type="ARBA" id="ARBA00022840"/>
    </source>
</evidence>
<name>A0A918FF76_9ACTN</name>
<feature type="region of interest" description="Disordered" evidence="5">
    <location>
        <begin position="264"/>
        <end position="303"/>
    </location>
</feature>